<keyword evidence="2" id="KW-1185">Reference proteome</keyword>
<reference evidence="1 2" key="1">
    <citation type="submission" date="2018-05" db="EMBL/GenBank/DDBJ databases">
        <title>Marinifilum breve JC075T sp. nov., a marine bacterium isolated from Yongle Blue Hole in the South China Sea.</title>
        <authorList>
            <person name="Fu T."/>
        </authorList>
    </citation>
    <scope>NUCLEOTIDE SEQUENCE [LARGE SCALE GENOMIC DNA]</scope>
    <source>
        <strain evidence="1 2">JC075</strain>
    </source>
</reference>
<sequence>MKIDVEFNTLDALRKVMGAKLLKLTDVQIEQTAFEILKSDDGAEVDFFEDVDVNDDGTILHKETGKPVLLYIREPFSHTPKYHIAGCSTLRSYVDNGRIERYVAAYRDKDNPSTRFKLNLLQDDYSRKTYWKELDVCKNCLRELNYKGYNYYKSKREEIFNNFNIADFFESYDTTRHGVNPKREENDFNQDEYPPNWKFISNRYKRNINFHCEKCKINLSDNTKYLHLHHKNGYKKDCSDENLIGLCIKCHSEEPQHHHLKNTSDYNSFILLYTR</sequence>
<organism evidence="1 2">
    <name type="scientific">Marinifilum breve</name>
    <dbReference type="NCBI Taxonomy" id="2184082"/>
    <lineage>
        <taxon>Bacteria</taxon>
        <taxon>Pseudomonadati</taxon>
        <taxon>Bacteroidota</taxon>
        <taxon>Bacteroidia</taxon>
        <taxon>Marinilabiliales</taxon>
        <taxon>Marinifilaceae</taxon>
    </lineage>
</organism>
<gene>
    <name evidence="1" type="ORF">DF185_07190</name>
</gene>
<dbReference type="AlphaFoldDB" id="A0A2V4A1D9"/>
<dbReference type="InterPro" id="IPR003615">
    <property type="entry name" value="HNH_nuc"/>
</dbReference>
<evidence type="ECO:0008006" key="3">
    <source>
        <dbReference type="Google" id="ProtNLM"/>
    </source>
</evidence>
<evidence type="ECO:0000313" key="1">
    <source>
        <dbReference type="EMBL" id="PXY02426.1"/>
    </source>
</evidence>
<dbReference type="OrthoDB" id="1072451at2"/>
<evidence type="ECO:0000313" key="2">
    <source>
        <dbReference type="Proteomes" id="UP000248079"/>
    </source>
</evidence>
<accession>A0A2V4A1D9</accession>
<name>A0A2V4A1D9_9BACT</name>
<proteinExistence type="predicted"/>
<dbReference type="EMBL" id="QFLI01000002">
    <property type="protein sequence ID" value="PXY02426.1"/>
    <property type="molecule type" value="Genomic_DNA"/>
</dbReference>
<protein>
    <recommendedName>
        <fullName evidence="3">HNH nuclease domain-containing protein</fullName>
    </recommendedName>
</protein>
<dbReference type="CDD" id="cd00085">
    <property type="entry name" value="HNHc"/>
    <property type="match status" value="1"/>
</dbReference>
<comment type="caution">
    <text evidence="1">The sequence shown here is derived from an EMBL/GenBank/DDBJ whole genome shotgun (WGS) entry which is preliminary data.</text>
</comment>
<dbReference type="RefSeq" id="WP_110360059.1">
    <property type="nucleotide sequence ID" value="NZ_QFLI01000002.1"/>
</dbReference>
<dbReference type="Proteomes" id="UP000248079">
    <property type="component" value="Unassembled WGS sequence"/>
</dbReference>